<dbReference type="EMBL" id="FXWJ01000005">
    <property type="protein sequence ID" value="SMQ73318.1"/>
    <property type="molecule type" value="Genomic_DNA"/>
</dbReference>
<keyword evidence="3" id="KW-1185">Reference proteome</keyword>
<proteinExistence type="predicted"/>
<organism evidence="2 3">
    <name type="scientific">Plantibacter elymi</name>
    <name type="common">nom. nud.</name>
    <dbReference type="NCBI Taxonomy" id="199708"/>
    <lineage>
        <taxon>Bacteria</taxon>
        <taxon>Bacillati</taxon>
        <taxon>Actinomycetota</taxon>
        <taxon>Actinomycetes</taxon>
        <taxon>Micrococcales</taxon>
        <taxon>Microbacteriaceae</taxon>
        <taxon>Plantibacter</taxon>
    </lineage>
</organism>
<keyword evidence="1" id="KW-1133">Transmembrane helix</keyword>
<keyword evidence="1" id="KW-0812">Transmembrane</keyword>
<dbReference type="Proteomes" id="UP000194464">
    <property type="component" value="Unassembled WGS sequence"/>
</dbReference>
<comment type="caution">
    <text evidence="2">The sequence shown here is derived from an EMBL/GenBank/DDBJ whole genome shotgun (WGS) entry which is preliminary data.</text>
</comment>
<evidence type="ECO:0000313" key="3">
    <source>
        <dbReference type="Proteomes" id="UP000194464"/>
    </source>
</evidence>
<keyword evidence="1" id="KW-0472">Membrane</keyword>
<evidence type="ECO:0000313" key="2">
    <source>
        <dbReference type="EMBL" id="SMQ73318.1"/>
    </source>
</evidence>
<feature type="transmembrane region" description="Helical" evidence="1">
    <location>
        <begin position="128"/>
        <end position="152"/>
    </location>
</feature>
<feature type="transmembrane region" description="Helical" evidence="1">
    <location>
        <begin position="20"/>
        <end position="45"/>
    </location>
</feature>
<evidence type="ECO:0008006" key="4">
    <source>
        <dbReference type="Google" id="ProtNLM"/>
    </source>
</evidence>
<dbReference type="RefSeq" id="WP_086474898.1">
    <property type="nucleotide sequence ID" value="NZ_FXWJ01000005.1"/>
</dbReference>
<protein>
    <recommendedName>
        <fullName evidence="4">DUF3592 domain-containing protein</fullName>
    </recommendedName>
</protein>
<name>A0ABY1RGP3_9MICO</name>
<gene>
    <name evidence="2" type="ORF">SAMN06295909_3288</name>
</gene>
<accession>A0ABY1RGP3</accession>
<reference evidence="2 3" key="1">
    <citation type="submission" date="2017-04" db="EMBL/GenBank/DDBJ databases">
        <authorList>
            <person name="Varghese N."/>
            <person name="Submissions S."/>
        </authorList>
    </citation>
    <scope>NUCLEOTIDE SEQUENCE [LARGE SCALE GENOMIC DNA]</scope>
    <source>
        <strain evidence="2 3">VKM Ac-1784</strain>
    </source>
</reference>
<evidence type="ECO:0000256" key="1">
    <source>
        <dbReference type="SAM" id="Phobius"/>
    </source>
</evidence>
<sequence>MTASKRATGDTRGFLHSRVFQTVAIVLMLLAGPVAVVVGSFMMAADSDLLQNGERTSGTVTEVDDGRQASDHRFRTDYLAPDGTEQRVWADWPLDGKPAVGDVVTVIYRADDPGTAVLEGYDGPGTSVVGIGVVLTGASLLIGIAMLVGVLLRAGRGPDPEGISKP</sequence>